<dbReference type="KEGG" id="pfv:Psefu_2173"/>
<dbReference type="eggNOG" id="COG0326">
    <property type="taxonomic scope" value="Bacteria"/>
</dbReference>
<reference evidence="2 3" key="1">
    <citation type="submission" date="2011-04" db="EMBL/GenBank/DDBJ databases">
        <title>Complete sequence of Pseudomonas fulva 12-X.</title>
        <authorList>
            <consortium name="US DOE Joint Genome Institute"/>
            <person name="Lucas S."/>
            <person name="Han J."/>
            <person name="Lapidus A."/>
            <person name="Cheng J.-F."/>
            <person name="Goodwin L."/>
            <person name="Pitluck S."/>
            <person name="Peters L."/>
            <person name="Mikhailova N."/>
            <person name="Pagani I."/>
            <person name="Davenport K."/>
            <person name="Han C."/>
            <person name="Tapia R."/>
            <person name="Land M."/>
            <person name="Hauser L."/>
            <person name="Kyrpides N."/>
            <person name="Ivanova N."/>
            <person name="Pagani I."/>
            <person name="Lcollab F.I."/>
            <person name="Woyke T."/>
        </authorList>
    </citation>
    <scope>NUCLEOTIDE SEQUENCE [LARGE SCALE GENOMIC DNA]</scope>
    <source>
        <strain evidence="3">12-X</strain>
    </source>
</reference>
<dbReference type="AlphaFoldDB" id="F6AAT9"/>
<evidence type="ECO:0000259" key="1">
    <source>
        <dbReference type="Pfam" id="PF24391"/>
    </source>
</evidence>
<dbReference type="Pfam" id="PF13589">
    <property type="entry name" value="HATPase_c_3"/>
    <property type="match status" value="1"/>
</dbReference>
<evidence type="ECO:0000313" key="3">
    <source>
        <dbReference type="Proteomes" id="UP000000686"/>
    </source>
</evidence>
<gene>
    <name evidence="2" type="ordered locus">Psefu_2173</name>
</gene>
<keyword evidence="3" id="KW-1185">Reference proteome</keyword>
<dbReference type="InterPro" id="IPR036890">
    <property type="entry name" value="HATPase_C_sf"/>
</dbReference>
<feature type="domain" description="HD-CE" evidence="1">
    <location>
        <begin position="45"/>
        <end position="309"/>
    </location>
</feature>
<dbReference type="SUPFAM" id="SSF55874">
    <property type="entry name" value="ATPase domain of HSP90 chaperone/DNA topoisomerase II/histidine kinase"/>
    <property type="match status" value="1"/>
</dbReference>
<proteinExistence type="predicted"/>
<evidence type="ECO:0000313" key="2">
    <source>
        <dbReference type="EMBL" id="AEF22142.1"/>
    </source>
</evidence>
<name>F6AAT9_PSEF1</name>
<dbReference type="Proteomes" id="UP000000686">
    <property type="component" value="Chromosome"/>
</dbReference>
<dbReference type="Pfam" id="PF24391">
    <property type="entry name" value="HD-CE"/>
    <property type="match status" value="1"/>
</dbReference>
<dbReference type="HOGENOM" id="CLU_008483_0_0_6"/>
<dbReference type="EMBL" id="CP002727">
    <property type="protein sequence ID" value="AEF22142.1"/>
    <property type="molecule type" value="Genomic_DNA"/>
</dbReference>
<accession>F6AAT9</accession>
<dbReference type="RefSeq" id="WP_013791272.1">
    <property type="nucleotide sequence ID" value="NC_015556.1"/>
</dbReference>
<organism evidence="2 3">
    <name type="scientific">Pseudomonas fulva (strain 12-X)</name>
    <dbReference type="NCBI Taxonomy" id="743720"/>
    <lineage>
        <taxon>Bacteria</taxon>
        <taxon>Pseudomonadati</taxon>
        <taxon>Pseudomonadota</taxon>
        <taxon>Gammaproteobacteria</taxon>
        <taxon>Pseudomonadales</taxon>
        <taxon>Pseudomonadaceae</taxon>
        <taxon>Pseudomonas</taxon>
    </lineage>
</organism>
<dbReference type="STRING" id="743720.Psefu_2173"/>
<sequence>MHIISLEDHFKEICNKHPHLKLLESQWRFDEELIAKALQNVSSLFPHYSRHDASHSRQIIVNIERMLGEKIKFLSATDTWLILEAAYNHDIGMVVTQKQLSDINSEEFKSYLKEIIDQPDNPLHSFAKDWENNKAILPTGSESHSFLNRYIQLIAEWYRKKHPENSAKIVVNPVDEIGLNSPRNELLPKRLFGALSKVCQAHGQGFSEVMKLPFSEAGMASEDCHPRYVACLLRMADLLDLDDNRFCPVMLHMCGERLPETSKAHLDKHHSIKHFRLDSERIEAESECPSPEAYEVAFEWFKWLETEYHQQTQNWDKIVPSKKLGNLPTLTTPSVKIKEPFLILEQGKKPNFRVDQKAILDLVRSTGLYTSKFESIREALQNAVDATLIAIWQMHKSEILYLDPTHPRMREIFDQYPITVEIEETPNNEKFILLRITDQGTGIDFETLKYMLEVGASYKNRSKRSIVEEMPVWYRPSGNFGIGLQSSYLISNKFTIKSKSRLTHEALKLSFSQKSEKSIVIKKISSQSMGYGTTLEMKIKIKKFPQSMQFGFSDDSLLAQRLNEYDFTKPGASLRCYEIIKIYESIAKFNQESPIKINHSSIKPHVSKKSYFCKKSNIVLTNLNFNNTEHSILETFFRGQEFQGFSYYFHCMRASIDFYGHSAKDFLTYNREKILPHAARKAHGEIITAALSYIDNNELSEEQKPYAAAFCQIYANAVPPKLERYLPRYEVQFTDGSTKTLEKLTAEIKSGDCKFISTPGHETTIETSSSILAKNKVAPALDLIIHFVLESGFHYQISGHSSPFKGESYKWSAQSIEPLSEDLFKDLLLQKYGINHGVGNRVLFPCWGQYKKLAIKAKISWAKVFSPTRNKNEFMVLPCHFLNIGQPPVFHDNEELARWTYKNRKYDESSEAEILTLYNDLSLRLKNLIGAGR</sequence>
<dbReference type="Gene3D" id="3.30.565.10">
    <property type="entry name" value="Histidine kinase-like ATPase, C-terminal domain"/>
    <property type="match status" value="1"/>
</dbReference>
<protein>
    <recommendedName>
        <fullName evidence="1">HD-CE domain-containing protein</fullName>
    </recommendedName>
</protein>
<dbReference type="InterPro" id="IPR056471">
    <property type="entry name" value="HD-CE"/>
</dbReference>